<feature type="region of interest" description="Disordered" evidence="1">
    <location>
        <begin position="18"/>
        <end position="38"/>
    </location>
</feature>
<name>A0A371GCY2_MUCPR</name>
<comment type="caution">
    <text evidence="2">The sequence shown here is derived from an EMBL/GenBank/DDBJ whole genome shotgun (WGS) entry which is preliminary data.</text>
</comment>
<dbReference type="AlphaFoldDB" id="A0A371GCY2"/>
<protein>
    <submittedName>
        <fullName evidence="2">Uncharacterized protein</fullName>
    </submittedName>
</protein>
<organism evidence="2 3">
    <name type="scientific">Mucuna pruriens</name>
    <name type="common">Velvet bean</name>
    <name type="synonym">Dolichos pruriens</name>
    <dbReference type="NCBI Taxonomy" id="157652"/>
    <lineage>
        <taxon>Eukaryota</taxon>
        <taxon>Viridiplantae</taxon>
        <taxon>Streptophyta</taxon>
        <taxon>Embryophyta</taxon>
        <taxon>Tracheophyta</taxon>
        <taxon>Spermatophyta</taxon>
        <taxon>Magnoliopsida</taxon>
        <taxon>eudicotyledons</taxon>
        <taxon>Gunneridae</taxon>
        <taxon>Pentapetalae</taxon>
        <taxon>rosids</taxon>
        <taxon>fabids</taxon>
        <taxon>Fabales</taxon>
        <taxon>Fabaceae</taxon>
        <taxon>Papilionoideae</taxon>
        <taxon>50 kb inversion clade</taxon>
        <taxon>NPAAA clade</taxon>
        <taxon>indigoferoid/millettioid clade</taxon>
        <taxon>Phaseoleae</taxon>
        <taxon>Mucuna</taxon>
    </lineage>
</organism>
<evidence type="ECO:0000313" key="2">
    <source>
        <dbReference type="EMBL" id="RDX88414.1"/>
    </source>
</evidence>
<dbReference type="EMBL" id="QJKJ01005945">
    <property type="protein sequence ID" value="RDX88414.1"/>
    <property type="molecule type" value="Genomic_DNA"/>
</dbReference>
<feature type="non-terminal residue" evidence="2">
    <location>
        <position position="74"/>
    </location>
</feature>
<evidence type="ECO:0000256" key="1">
    <source>
        <dbReference type="SAM" id="MobiDB-lite"/>
    </source>
</evidence>
<feature type="compositionally biased region" description="Basic residues" evidence="1">
    <location>
        <begin position="21"/>
        <end position="31"/>
    </location>
</feature>
<keyword evidence="3" id="KW-1185">Reference proteome</keyword>
<reference evidence="2" key="1">
    <citation type="submission" date="2018-05" db="EMBL/GenBank/DDBJ databases">
        <title>Draft genome of Mucuna pruriens seed.</title>
        <authorList>
            <person name="Nnadi N.E."/>
            <person name="Vos R."/>
            <person name="Hasami M.H."/>
            <person name="Devisetty U.K."/>
            <person name="Aguiy J.C."/>
        </authorList>
    </citation>
    <scope>NUCLEOTIDE SEQUENCE [LARGE SCALE GENOMIC DNA]</scope>
    <source>
        <strain evidence="2">JCA_2017</strain>
    </source>
</reference>
<accession>A0A371GCY2</accession>
<feature type="non-terminal residue" evidence="2">
    <location>
        <position position="1"/>
    </location>
</feature>
<dbReference type="Proteomes" id="UP000257109">
    <property type="component" value="Unassembled WGS sequence"/>
</dbReference>
<evidence type="ECO:0000313" key="3">
    <source>
        <dbReference type="Proteomes" id="UP000257109"/>
    </source>
</evidence>
<sequence length="74" mass="8840">MCRSSQYYESQSQLELDVKQKNKRRNKKQRIKKLEDIPEETDLPIDTPQLQLERDLELLNRAMDMGIWALCLGF</sequence>
<gene>
    <name evidence="2" type="ORF">CR513_29994</name>
</gene>
<proteinExistence type="predicted"/>
<dbReference type="OrthoDB" id="1915921at2759"/>